<sequence>MPFLAEEHLPIPDEDILSWIFDHVSYDWDMPIYIDAANPARTISARQALDTIGRLITGLKAAGVQQGDCICYPLAFLGIIGAGGIFAGTNPSYTTHELTHAIRTASIKHIIVEPPLLPAVLSAARSCSIPDAHVILFDPAASPPSPPSPPSPHPTYRTLLAHPPSPWLRLPPAITPAARLFSSGTTGAPKALDLTHAHLVAQHTLTTAHPAHRKPYAVRRLLCTPFFHVSQVARAHVSALRGGFAAVVQRRFEARAWVAAVAAHGVTEANVVPGMVGAVVALGEGDRAGVRAALGGLRNVWCGAAPMGAALQARLAALLPDGTPCTQAWGMSETSGIASFLYWPEADGTGSVGRMLPGVDVKLVDDGGNDVSDFNVSGELCIRGPIIVAGYYRNEEANKRDWDEDGYFHTGDVAYCDRESKLWYIVDRKKELIKVRGFQVSPTEVESVLLSHPNIADAGVIGVTLAENESELPRAYVVQKPGTKVTEQEVMEYVTSRLSRYKRPEGGIRIVESIPKNASGKILKKELREQAKRELAAKL</sequence>
<dbReference type="Proteomes" id="UP001165186">
    <property type="component" value="Unassembled WGS sequence"/>
</dbReference>
<gene>
    <name evidence="1" type="primary">g12308</name>
    <name evidence="1" type="ORF">NpPPO83_00012308</name>
</gene>
<keyword evidence="2" id="KW-1185">Reference proteome</keyword>
<evidence type="ECO:0000313" key="2">
    <source>
        <dbReference type="Proteomes" id="UP001165186"/>
    </source>
</evidence>
<evidence type="ECO:0000313" key="1">
    <source>
        <dbReference type="EMBL" id="GME22021.1"/>
    </source>
</evidence>
<comment type="caution">
    <text evidence="1">The sequence shown here is derived from an EMBL/GenBank/DDBJ whole genome shotgun (WGS) entry which is preliminary data.</text>
</comment>
<reference evidence="1" key="1">
    <citation type="submission" date="2024-09" db="EMBL/GenBank/DDBJ databases">
        <title>Draft Genome Sequences of Neofusicoccum parvum.</title>
        <authorList>
            <person name="Ashida A."/>
            <person name="Camagna M."/>
            <person name="Tanaka A."/>
            <person name="Takemoto D."/>
        </authorList>
    </citation>
    <scope>NUCLEOTIDE SEQUENCE</scope>
    <source>
        <strain evidence="1">PPO83</strain>
    </source>
</reference>
<protein>
    <submittedName>
        <fullName evidence="1">4-coumarate-CoA ligase-like protein</fullName>
    </submittedName>
</protein>
<name>A0ACB5RP85_9PEZI</name>
<proteinExistence type="predicted"/>
<dbReference type="EMBL" id="BSXG01000001">
    <property type="protein sequence ID" value="GME22021.1"/>
    <property type="molecule type" value="Genomic_DNA"/>
</dbReference>
<organism evidence="1 2">
    <name type="scientific">Neofusicoccum parvum</name>
    <dbReference type="NCBI Taxonomy" id="310453"/>
    <lineage>
        <taxon>Eukaryota</taxon>
        <taxon>Fungi</taxon>
        <taxon>Dikarya</taxon>
        <taxon>Ascomycota</taxon>
        <taxon>Pezizomycotina</taxon>
        <taxon>Dothideomycetes</taxon>
        <taxon>Dothideomycetes incertae sedis</taxon>
        <taxon>Botryosphaeriales</taxon>
        <taxon>Botryosphaeriaceae</taxon>
        <taxon>Neofusicoccum</taxon>
    </lineage>
</organism>
<accession>A0ACB5RP85</accession>